<gene>
    <name evidence="2" type="ORF">ERS852580_01472</name>
    <name evidence="3" type="ORF">GKE07_13455</name>
</gene>
<dbReference type="Proteomes" id="UP000479563">
    <property type="component" value="Unassembled WGS sequence"/>
</dbReference>
<dbReference type="Proteomes" id="UP000095673">
    <property type="component" value="Unassembled WGS sequence"/>
</dbReference>
<accession>A0A173TB08</accession>
<evidence type="ECO:0000313" key="5">
    <source>
        <dbReference type="Proteomes" id="UP000479563"/>
    </source>
</evidence>
<name>A0A173TB08_9FIRM</name>
<feature type="transmembrane region" description="Helical" evidence="1">
    <location>
        <begin position="12"/>
        <end position="32"/>
    </location>
</feature>
<sequence length="488" mass="55480">MDKRGNISSRNMRLFAAIMTLIEALVLISLAGCAGKKVDYGTDTEKLTKSAVCNVKDFSTDETYSDEFSVQTEIGNVNIDISAKVELPDCKTMSVVEVEKIPYTAKLKEKVLKAYFGESQIYYYDKEHWTKTQLQNLIDSINSSTTPTDTSGTGNRAEFLKEYTHYLENAGDEWTIATEYDSCDEFVGKKGNTWYNVNFVADGDENKWLSGIGAGPIEGYTKKTGSNEYEWSNIFNDGYVQQYFGPDSLMEYDTVNDITDSQDTSGEEIAQEENESGITIEEAGNMIDSFLKETGFSSIPQTESSQLKWSGYNERADHVYQEDDIHECVSGYRFYYNIGVGKILFDDALNPMDYSGYNMKYGDSIEDTFDNEFYNFYIDKYGIGTFFIDCPVSIVRKQENVEMLPLENIFDIARDELKNNADEYVLDTNVKYYTLKLAYIRVNNRTDMQKYSYIPAWSLELLQKDTTNACPVFINAIDGSVIHPDDLS</sequence>
<reference evidence="2 4" key="1">
    <citation type="submission" date="2015-09" db="EMBL/GenBank/DDBJ databases">
        <authorList>
            <consortium name="Pathogen Informatics"/>
        </authorList>
    </citation>
    <scope>NUCLEOTIDE SEQUENCE [LARGE SCALE GENOMIC DNA]</scope>
    <source>
        <strain evidence="2 4">2789STDY5834968</strain>
    </source>
</reference>
<reference evidence="3 5" key="2">
    <citation type="journal article" date="2019" name="Nat. Med.">
        <title>A library of human gut bacterial isolates paired with longitudinal multiomics data enables mechanistic microbiome research.</title>
        <authorList>
            <person name="Poyet M."/>
            <person name="Groussin M."/>
            <person name="Gibbons S.M."/>
            <person name="Avila-Pacheco J."/>
            <person name="Jiang X."/>
            <person name="Kearney S.M."/>
            <person name="Perrotta A.R."/>
            <person name="Berdy B."/>
            <person name="Zhao S."/>
            <person name="Lieberman T.D."/>
            <person name="Swanson P.K."/>
            <person name="Smith M."/>
            <person name="Roesemann S."/>
            <person name="Alexander J.E."/>
            <person name="Rich S.A."/>
            <person name="Livny J."/>
            <person name="Vlamakis H."/>
            <person name="Clish C."/>
            <person name="Bullock K."/>
            <person name="Deik A."/>
            <person name="Scott J."/>
            <person name="Pierce K.A."/>
            <person name="Xavier R.J."/>
            <person name="Alm E.J."/>
        </authorList>
    </citation>
    <scope>NUCLEOTIDE SEQUENCE [LARGE SCALE GENOMIC DNA]</scope>
    <source>
        <strain evidence="3 5">BIOML-A11</strain>
    </source>
</reference>
<dbReference type="AlphaFoldDB" id="A0A173TB08"/>
<keyword evidence="1" id="KW-0812">Transmembrane</keyword>
<dbReference type="RefSeq" id="WP_055237936.1">
    <property type="nucleotide sequence ID" value="NZ_CYXM01000006.1"/>
</dbReference>
<proteinExistence type="predicted"/>
<organism evidence="2 4">
    <name type="scientific">Agathobacter rectalis</name>
    <dbReference type="NCBI Taxonomy" id="39491"/>
    <lineage>
        <taxon>Bacteria</taxon>
        <taxon>Bacillati</taxon>
        <taxon>Bacillota</taxon>
        <taxon>Clostridia</taxon>
        <taxon>Lachnospirales</taxon>
        <taxon>Lachnospiraceae</taxon>
        <taxon>Agathobacter</taxon>
    </lineage>
</organism>
<evidence type="ECO:0000313" key="2">
    <source>
        <dbReference type="EMBL" id="CUM99279.1"/>
    </source>
</evidence>
<keyword evidence="1" id="KW-1133">Transmembrane helix</keyword>
<evidence type="ECO:0000313" key="3">
    <source>
        <dbReference type="EMBL" id="MSC61178.1"/>
    </source>
</evidence>
<dbReference type="EMBL" id="WKQP01000027">
    <property type="protein sequence ID" value="MSC61178.1"/>
    <property type="molecule type" value="Genomic_DNA"/>
</dbReference>
<evidence type="ECO:0000313" key="4">
    <source>
        <dbReference type="Proteomes" id="UP000095673"/>
    </source>
</evidence>
<dbReference type="OrthoDB" id="2076456at2"/>
<dbReference type="EMBL" id="CYXM01000006">
    <property type="protein sequence ID" value="CUM99279.1"/>
    <property type="molecule type" value="Genomic_DNA"/>
</dbReference>
<keyword evidence="1" id="KW-0472">Membrane</keyword>
<protein>
    <submittedName>
        <fullName evidence="2">Uncharacterized protein</fullName>
    </submittedName>
</protein>
<evidence type="ECO:0000256" key="1">
    <source>
        <dbReference type="SAM" id="Phobius"/>
    </source>
</evidence>